<evidence type="ECO:0000256" key="9">
    <source>
        <dbReference type="ARBA" id="ARBA00023004"/>
    </source>
</evidence>
<keyword evidence="5 12" id="KW-0812">Transmembrane</keyword>
<feature type="transmembrane region" description="Helical" evidence="12">
    <location>
        <begin position="236"/>
        <end position="255"/>
    </location>
</feature>
<keyword evidence="15" id="KW-1185">Reference proteome</keyword>
<evidence type="ECO:0000256" key="7">
    <source>
        <dbReference type="ARBA" id="ARBA00022989"/>
    </source>
</evidence>
<dbReference type="EMBL" id="CP014263">
    <property type="protein sequence ID" value="AQG81364.1"/>
    <property type="molecule type" value="Genomic_DNA"/>
</dbReference>
<dbReference type="OrthoDB" id="4759734at2"/>
<evidence type="ECO:0000256" key="2">
    <source>
        <dbReference type="ARBA" id="ARBA00010823"/>
    </source>
</evidence>
<keyword evidence="4" id="KW-0997">Cell inner membrane</keyword>
<evidence type="ECO:0000256" key="5">
    <source>
        <dbReference type="ARBA" id="ARBA00022692"/>
    </source>
</evidence>
<keyword evidence="3" id="KW-1003">Cell membrane</keyword>
<evidence type="ECO:0000256" key="11">
    <source>
        <dbReference type="ARBA" id="ARBA00023136"/>
    </source>
</evidence>
<evidence type="ECO:0000256" key="8">
    <source>
        <dbReference type="ARBA" id="ARBA00023002"/>
    </source>
</evidence>
<evidence type="ECO:0000259" key="13">
    <source>
        <dbReference type="Pfam" id="PF00487"/>
    </source>
</evidence>
<dbReference type="GO" id="GO:0004497">
    <property type="term" value="F:monooxygenase activity"/>
    <property type="evidence" value="ECO:0007669"/>
    <property type="project" value="UniProtKB-KW"/>
</dbReference>
<dbReference type="AlphaFoldDB" id="A0A1P9X163"/>
<name>A0A1P9X163_9BACT</name>
<dbReference type="GO" id="GO:0005886">
    <property type="term" value="C:plasma membrane"/>
    <property type="evidence" value="ECO:0007669"/>
    <property type="project" value="UniProtKB-SubCell"/>
</dbReference>
<dbReference type="Proteomes" id="UP000187941">
    <property type="component" value="Chromosome"/>
</dbReference>
<dbReference type="GO" id="GO:0006629">
    <property type="term" value="P:lipid metabolic process"/>
    <property type="evidence" value="ECO:0007669"/>
    <property type="project" value="InterPro"/>
</dbReference>
<sequence>MNLVKKIGFLWAYSLPTVIVGSVLVGGPGWTWAPVGFTFVLIPILDALAGRDRSNLDKDQYETALSDRFFDVLVYSYPYIHYALLLWGSYVLVTLPMTIGQQLGLMVSIGLHAGAIINVAHELGHRSSRVAQFHAKMALLSVSYMHFLIEHNRGHHVHVATPLDPATSRRGQSVYGFWWQSVVGGYRSAWRIEEKLLAKAGQPVWGIWNEMIWFTALPILLCVVLTTAFSFLTGTVVWVVAVFFAVQSVVGFLLLETINYIEHYGIVRRELSPGKYERVNPLHSWNASDRISNFILFQLQRHSDHHAYASRPYQVLRHFDESPQLPSGYPTMIVLALLPPFWFAIMNPRLDRWKTRAYRPEEIAAVVRQFA</sequence>
<comment type="subcellular location">
    <subcellularLocation>
        <location evidence="1">Cell inner membrane</location>
        <topology evidence="1">Multi-pass membrane protein</topology>
    </subcellularLocation>
</comment>
<evidence type="ECO:0000256" key="10">
    <source>
        <dbReference type="ARBA" id="ARBA00023033"/>
    </source>
</evidence>
<evidence type="ECO:0000256" key="12">
    <source>
        <dbReference type="SAM" id="Phobius"/>
    </source>
</evidence>
<dbReference type="STRING" id="1178516.AWR27_19795"/>
<dbReference type="RefSeq" id="WP_077132825.1">
    <property type="nucleotide sequence ID" value="NZ_CP014263.1"/>
</dbReference>
<evidence type="ECO:0000313" key="14">
    <source>
        <dbReference type="EMBL" id="AQG81364.1"/>
    </source>
</evidence>
<evidence type="ECO:0000256" key="1">
    <source>
        <dbReference type="ARBA" id="ARBA00004429"/>
    </source>
</evidence>
<dbReference type="InterPro" id="IPR005804">
    <property type="entry name" value="FA_desaturase_dom"/>
</dbReference>
<dbReference type="PANTHER" id="PTHR38674">
    <property type="entry name" value="ALKANE 1-MONOOXYGENASE 1"/>
    <property type="match status" value="1"/>
</dbReference>
<evidence type="ECO:0000256" key="3">
    <source>
        <dbReference type="ARBA" id="ARBA00022475"/>
    </source>
</evidence>
<feature type="transmembrane region" description="Helical" evidence="12">
    <location>
        <begin position="211"/>
        <end position="229"/>
    </location>
</feature>
<keyword evidence="11 12" id="KW-0472">Membrane</keyword>
<feature type="transmembrane region" description="Helical" evidence="12">
    <location>
        <begin position="99"/>
        <end position="121"/>
    </location>
</feature>
<feature type="domain" description="Fatty acid desaturase" evidence="13">
    <location>
        <begin position="107"/>
        <end position="333"/>
    </location>
</feature>
<dbReference type="KEGG" id="smon:AWR27_19795"/>
<feature type="transmembrane region" description="Helical" evidence="12">
    <location>
        <begin position="69"/>
        <end position="93"/>
    </location>
</feature>
<reference evidence="14 15" key="1">
    <citation type="submission" date="2016-01" db="EMBL/GenBank/DDBJ databases">
        <authorList>
            <person name="Oliw E.H."/>
        </authorList>
    </citation>
    <scope>NUCLEOTIDE SEQUENCE [LARGE SCALE GENOMIC DNA]</scope>
    <source>
        <strain evidence="14 15">DY10</strain>
    </source>
</reference>
<dbReference type="GO" id="GO:0046872">
    <property type="term" value="F:metal ion binding"/>
    <property type="evidence" value="ECO:0007669"/>
    <property type="project" value="UniProtKB-KW"/>
</dbReference>
<accession>A0A1P9X163</accession>
<evidence type="ECO:0000313" key="15">
    <source>
        <dbReference type="Proteomes" id="UP000187941"/>
    </source>
</evidence>
<dbReference type="InterPro" id="IPR033885">
    <property type="entry name" value="AlkB/XylM"/>
</dbReference>
<dbReference type="CDD" id="cd03512">
    <property type="entry name" value="Alkane-hydroxylase"/>
    <property type="match status" value="1"/>
</dbReference>
<organism evidence="14 15">
    <name type="scientific">Spirosoma montaniterrae</name>
    <dbReference type="NCBI Taxonomy" id="1178516"/>
    <lineage>
        <taxon>Bacteria</taxon>
        <taxon>Pseudomonadati</taxon>
        <taxon>Bacteroidota</taxon>
        <taxon>Cytophagia</taxon>
        <taxon>Cytophagales</taxon>
        <taxon>Cytophagaceae</taxon>
        <taxon>Spirosoma</taxon>
    </lineage>
</organism>
<keyword evidence="10 14" id="KW-0503">Monooxygenase</keyword>
<feature type="transmembrane region" description="Helical" evidence="12">
    <location>
        <begin position="7"/>
        <end position="25"/>
    </location>
</feature>
<proteinExistence type="inferred from homology"/>
<evidence type="ECO:0000256" key="4">
    <source>
        <dbReference type="ARBA" id="ARBA00022519"/>
    </source>
</evidence>
<keyword evidence="8" id="KW-0560">Oxidoreductase</keyword>
<feature type="transmembrane region" description="Helical" evidence="12">
    <location>
        <begin position="31"/>
        <end position="49"/>
    </location>
</feature>
<gene>
    <name evidence="14" type="ORF">AWR27_19795</name>
</gene>
<protein>
    <submittedName>
        <fullName evidence="14">Alkane 1-monooxygenase</fullName>
    </submittedName>
</protein>
<dbReference type="PANTHER" id="PTHR38674:SF1">
    <property type="entry name" value="ALKANE 1-MONOOXYGENASE 1"/>
    <property type="match status" value="1"/>
</dbReference>
<evidence type="ECO:0000256" key="6">
    <source>
        <dbReference type="ARBA" id="ARBA00022723"/>
    </source>
</evidence>
<dbReference type="Pfam" id="PF00487">
    <property type="entry name" value="FA_desaturase"/>
    <property type="match status" value="1"/>
</dbReference>
<keyword evidence="6" id="KW-0479">Metal-binding</keyword>
<comment type="similarity">
    <text evidence="2">Belongs to the fatty acid desaturase type 1 family. AlkB subfamily.</text>
</comment>
<keyword evidence="9" id="KW-0408">Iron</keyword>
<keyword evidence="7 12" id="KW-1133">Transmembrane helix</keyword>